<dbReference type="EMBL" id="JACGLS010000001">
    <property type="protein sequence ID" value="MBA6155199.1"/>
    <property type="molecule type" value="Genomic_DNA"/>
</dbReference>
<name>A0A839AM01_9FLAO</name>
<keyword evidence="4" id="KW-0378">Hydrolase</keyword>
<dbReference type="Pfam" id="PF00293">
    <property type="entry name" value="NUDIX"/>
    <property type="match status" value="1"/>
</dbReference>
<dbReference type="InterPro" id="IPR045121">
    <property type="entry name" value="CoAse"/>
</dbReference>
<comment type="cofactor">
    <cofactor evidence="2">
        <name>Mg(2+)</name>
        <dbReference type="ChEBI" id="CHEBI:18420"/>
    </cofactor>
</comment>
<evidence type="ECO:0000259" key="7">
    <source>
        <dbReference type="PROSITE" id="PS51462"/>
    </source>
</evidence>
<dbReference type="SUPFAM" id="SSF55811">
    <property type="entry name" value="Nudix"/>
    <property type="match status" value="1"/>
</dbReference>
<evidence type="ECO:0000256" key="4">
    <source>
        <dbReference type="ARBA" id="ARBA00022801"/>
    </source>
</evidence>
<gene>
    <name evidence="8" type="ORF">H3Z83_01490</name>
</gene>
<dbReference type="Proteomes" id="UP000563906">
    <property type="component" value="Unassembled WGS sequence"/>
</dbReference>
<dbReference type="InterPro" id="IPR015797">
    <property type="entry name" value="NUDIX_hydrolase-like_dom_sf"/>
</dbReference>
<keyword evidence="6" id="KW-0464">Manganese</keyword>
<dbReference type="AlphaFoldDB" id="A0A839AM01"/>
<reference evidence="8 9" key="1">
    <citation type="submission" date="2020-07" db="EMBL/GenBank/DDBJ databases">
        <title>Bacterium isolated from marine sediment.</title>
        <authorList>
            <person name="Shang D."/>
            <person name="Du Z.-J."/>
        </authorList>
    </citation>
    <scope>NUCLEOTIDE SEQUENCE [LARGE SCALE GENOMIC DNA]</scope>
    <source>
        <strain evidence="8 9">S7007</strain>
    </source>
</reference>
<evidence type="ECO:0000256" key="6">
    <source>
        <dbReference type="ARBA" id="ARBA00023211"/>
    </source>
</evidence>
<organism evidence="8 9">
    <name type="scientific">Tenacibaculum pelagium</name>
    <dbReference type="NCBI Taxonomy" id="2759527"/>
    <lineage>
        <taxon>Bacteria</taxon>
        <taxon>Pseudomonadati</taxon>
        <taxon>Bacteroidota</taxon>
        <taxon>Flavobacteriia</taxon>
        <taxon>Flavobacteriales</taxon>
        <taxon>Flavobacteriaceae</taxon>
        <taxon>Tenacibaculum</taxon>
    </lineage>
</organism>
<dbReference type="InterPro" id="IPR000086">
    <property type="entry name" value="NUDIX_hydrolase_dom"/>
</dbReference>
<comment type="caution">
    <text evidence="8">The sequence shown here is derived from an EMBL/GenBank/DDBJ whole genome shotgun (WGS) entry which is preliminary data.</text>
</comment>
<dbReference type="PROSITE" id="PS51462">
    <property type="entry name" value="NUDIX"/>
    <property type="match status" value="1"/>
</dbReference>
<comment type="cofactor">
    <cofactor evidence="1">
        <name>Mn(2+)</name>
        <dbReference type="ChEBI" id="CHEBI:29035"/>
    </cofactor>
</comment>
<keyword evidence="9" id="KW-1185">Reference proteome</keyword>
<dbReference type="CDD" id="cd03426">
    <property type="entry name" value="NUDIX_CoAse_Nudt7"/>
    <property type="match status" value="1"/>
</dbReference>
<evidence type="ECO:0000256" key="5">
    <source>
        <dbReference type="ARBA" id="ARBA00022842"/>
    </source>
</evidence>
<dbReference type="PANTHER" id="PTHR12992">
    <property type="entry name" value="NUDIX HYDROLASE"/>
    <property type="match status" value="1"/>
</dbReference>
<dbReference type="RefSeq" id="WP_182123710.1">
    <property type="nucleotide sequence ID" value="NZ_JACGLS010000001.1"/>
</dbReference>
<evidence type="ECO:0000313" key="9">
    <source>
        <dbReference type="Proteomes" id="UP000563906"/>
    </source>
</evidence>
<protein>
    <submittedName>
        <fullName evidence="8">CoA pyrophosphatase</fullName>
    </submittedName>
</protein>
<keyword evidence="3" id="KW-0479">Metal-binding</keyword>
<proteinExistence type="predicted"/>
<evidence type="ECO:0000256" key="2">
    <source>
        <dbReference type="ARBA" id="ARBA00001946"/>
    </source>
</evidence>
<sequence length="209" mass="23599">MIFSDFINQIEELQNKPLGGLPSQFKLAPKLRMQFSEELIRSKNPKQAAVLALFYPDENNQTRFLLTERASYNGTHSAQVSFPGGKTDKTDQNIEATALRETFEEVGILSEDIKIIRQISDSYIPPSNFLVAPFIGVTNKKPDFKPNEEVANIIEVLISDLLNENSLTSVEMETSYMKNIDVPCFKLNNYIVWGATAMMLSEIKDLLKS</sequence>
<accession>A0A839AM01</accession>
<evidence type="ECO:0000313" key="8">
    <source>
        <dbReference type="EMBL" id="MBA6155199.1"/>
    </source>
</evidence>
<feature type="domain" description="Nudix hydrolase" evidence="7">
    <location>
        <begin position="45"/>
        <end position="181"/>
    </location>
</feature>
<keyword evidence="5" id="KW-0460">Magnesium</keyword>
<evidence type="ECO:0000256" key="1">
    <source>
        <dbReference type="ARBA" id="ARBA00001936"/>
    </source>
</evidence>
<dbReference type="GO" id="GO:0046872">
    <property type="term" value="F:metal ion binding"/>
    <property type="evidence" value="ECO:0007669"/>
    <property type="project" value="UniProtKB-KW"/>
</dbReference>
<dbReference type="Gene3D" id="3.90.79.10">
    <property type="entry name" value="Nucleoside Triphosphate Pyrophosphohydrolase"/>
    <property type="match status" value="1"/>
</dbReference>
<dbReference type="PANTHER" id="PTHR12992:SF11">
    <property type="entry name" value="MITOCHONDRIAL COENZYME A DIPHOSPHATASE NUDT8"/>
    <property type="match status" value="1"/>
</dbReference>
<dbReference type="GO" id="GO:0010945">
    <property type="term" value="F:coenzyme A diphosphatase activity"/>
    <property type="evidence" value="ECO:0007669"/>
    <property type="project" value="InterPro"/>
</dbReference>
<evidence type="ECO:0000256" key="3">
    <source>
        <dbReference type="ARBA" id="ARBA00022723"/>
    </source>
</evidence>